<dbReference type="EMBL" id="DVGZ01000041">
    <property type="protein sequence ID" value="HIR46873.1"/>
    <property type="molecule type" value="Genomic_DNA"/>
</dbReference>
<dbReference type="PANTHER" id="PTHR46718:SF1">
    <property type="entry name" value="ASPARTATE-SEMIALDEHYDE DEHYDROGENASE"/>
    <property type="match status" value="1"/>
</dbReference>
<dbReference type="InterPro" id="IPR000534">
    <property type="entry name" value="Semialdehyde_DH_NAD-bd"/>
</dbReference>
<dbReference type="Gene3D" id="3.30.360.10">
    <property type="entry name" value="Dihydrodipicolinate Reductase, domain 2"/>
    <property type="match status" value="1"/>
</dbReference>
<keyword evidence="2" id="KW-0521">NADP</keyword>
<feature type="active site" description="Acyl-thioester intermediate" evidence="4">
    <location>
        <position position="158"/>
    </location>
</feature>
<dbReference type="InterPro" id="IPR012280">
    <property type="entry name" value="Semialdhyde_DH_dimer_dom"/>
</dbReference>
<evidence type="ECO:0000313" key="6">
    <source>
        <dbReference type="EMBL" id="HIR46873.1"/>
    </source>
</evidence>
<dbReference type="Gene3D" id="3.40.50.720">
    <property type="entry name" value="NAD(P)-binding Rossmann-like Domain"/>
    <property type="match status" value="1"/>
</dbReference>
<reference evidence="6" key="2">
    <citation type="journal article" date="2021" name="PeerJ">
        <title>Extensive microbial diversity within the chicken gut microbiome revealed by metagenomics and culture.</title>
        <authorList>
            <person name="Gilroy R."/>
            <person name="Ravi A."/>
            <person name="Getino M."/>
            <person name="Pursley I."/>
            <person name="Horton D.L."/>
            <person name="Alikhan N.F."/>
            <person name="Baker D."/>
            <person name="Gharbi K."/>
            <person name="Hall N."/>
            <person name="Watson M."/>
            <person name="Adriaenssens E.M."/>
            <person name="Foster-Nyarko E."/>
            <person name="Jarju S."/>
            <person name="Secka A."/>
            <person name="Antonio M."/>
            <person name="Oren A."/>
            <person name="Chaudhuri R.R."/>
            <person name="La Ragione R."/>
            <person name="Hildebrand F."/>
            <person name="Pallen M.J."/>
        </authorList>
    </citation>
    <scope>NUCLEOTIDE SEQUENCE</scope>
    <source>
        <strain evidence="6">ChiSxjej1B13-7958</strain>
    </source>
</reference>
<dbReference type="AlphaFoldDB" id="A0A9D1DEP2"/>
<feature type="domain" description="Semialdehyde dehydrogenase NAD-binding" evidence="5">
    <location>
        <begin position="5"/>
        <end position="138"/>
    </location>
</feature>
<dbReference type="GO" id="GO:0009086">
    <property type="term" value="P:methionine biosynthetic process"/>
    <property type="evidence" value="ECO:0007669"/>
    <property type="project" value="UniProtKB-ARBA"/>
</dbReference>
<dbReference type="Proteomes" id="UP000824242">
    <property type="component" value="Unassembled WGS sequence"/>
</dbReference>
<evidence type="ECO:0000256" key="4">
    <source>
        <dbReference type="PIRSR" id="PIRSR000148-1"/>
    </source>
</evidence>
<dbReference type="CDD" id="cd18130">
    <property type="entry name" value="ASADH_C_arch_fung_like"/>
    <property type="match status" value="1"/>
</dbReference>
<dbReference type="PIRSF" id="PIRSF000148">
    <property type="entry name" value="ASA_dh"/>
    <property type="match status" value="1"/>
</dbReference>
<dbReference type="InterPro" id="IPR005676">
    <property type="entry name" value="Asp_semi-ald_DH_pep-lack"/>
</dbReference>
<dbReference type="InterPro" id="IPR036291">
    <property type="entry name" value="NAD(P)-bd_dom_sf"/>
</dbReference>
<dbReference type="Pfam" id="PF01118">
    <property type="entry name" value="Semialdhyde_dh"/>
    <property type="match status" value="1"/>
</dbReference>
<dbReference type="SMART" id="SM00859">
    <property type="entry name" value="Semialdhyde_dh"/>
    <property type="match status" value="1"/>
</dbReference>
<evidence type="ECO:0000256" key="3">
    <source>
        <dbReference type="ARBA" id="ARBA00023002"/>
    </source>
</evidence>
<comment type="caution">
    <text evidence="6">The sequence shown here is derived from an EMBL/GenBank/DDBJ whole genome shotgun (WGS) entry which is preliminary data.</text>
</comment>
<dbReference type="SUPFAM" id="SSF55347">
    <property type="entry name" value="Glyceraldehyde-3-phosphate dehydrogenase-like, C-terminal domain"/>
    <property type="match status" value="1"/>
</dbReference>
<reference evidence="6" key="1">
    <citation type="submission" date="2020-10" db="EMBL/GenBank/DDBJ databases">
        <authorList>
            <person name="Gilroy R."/>
        </authorList>
    </citation>
    <scope>NUCLEOTIDE SEQUENCE</scope>
    <source>
        <strain evidence="6">ChiSxjej1B13-7958</strain>
    </source>
</reference>
<evidence type="ECO:0000313" key="7">
    <source>
        <dbReference type="Proteomes" id="UP000824242"/>
    </source>
</evidence>
<dbReference type="NCBIfam" id="NF006416">
    <property type="entry name" value="PRK08664.1"/>
    <property type="match status" value="1"/>
</dbReference>
<name>A0A9D1DEP2_9FIRM</name>
<accession>A0A9D1DEP2</accession>
<sequence length="359" mass="39385">MKTYRVGIIGATGMVGQRFATLLENHPWFKVTALAASARSAGKTYREAVGDHWLMTTPMPAAMADMTIFNASEDVEKVASLCDFVFCAVNMKKDEIKALEEAYAKAECPVMSNNSANRGTPDVPMIIPEINADHAAVIESQRKRLGTKRGFISVKSNCSLQSYVPAIHPLLDLNVTKVLACTYQAISGAGKTFATWPESVDNVIPYIGGEEEKSENEPLKIWGHVENGVIVNASSPAITAQCLRVPVSDGHTAAVFASFEKKVTMEKIIERWENYKGAPQELNLPSAPKQFLHYFREDDRPQSRLDRNLENGMAVSIGRLRPDTQYDIKFVCLSHNTLRGAAGGAVLMAELLCAKGYLD</sequence>
<protein>
    <submittedName>
        <fullName evidence="6">Aspartate-semialdehyde dehydrogenase</fullName>
        <ecNumber evidence="6">1.2.1.11</ecNumber>
    </submittedName>
</protein>
<comment type="similarity">
    <text evidence="1">Belongs to the aspartate-semialdehyde dehydrogenase family.</text>
</comment>
<dbReference type="InterPro" id="IPR051823">
    <property type="entry name" value="ASADH-related"/>
</dbReference>
<organism evidence="6 7">
    <name type="scientific">Candidatus Caccousia avicola</name>
    <dbReference type="NCBI Taxonomy" id="2840721"/>
    <lineage>
        <taxon>Bacteria</taxon>
        <taxon>Bacillati</taxon>
        <taxon>Bacillota</taxon>
        <taxon>Clostridia</taxon>
        <taxon>Eubacteriales</taxon>
        <taxon>Oscillospiraceae</taxon>
        <taxon>Oscillospiraceae incertae sedis</taxon>
        <taxon>Candidatus Caccousia</taxon>
    </lineage>
</organism>
<dbReference type="GO" id="GO:0004073">
    <property type="term" value="F:aspartate-semialdehyde dehydrogenase activity"/>
    <property type="evidence" value="ECO:0007669"/>
    <property type="project" value="UniProtKB-EC"/>
</dbReference>
<gene>
    <name evidence="6" type="primary">asd</name>
    <name evidence="6" type="ORF">IAB89_04310</name>
</gene>
<evidence type="ECO:0000256" key="1">
    <source>
        <dbReference type="ARBA" id="ARBA00010584"/>
    </source>
</evidence>
<dbReference type="GO" id="GO:0046983">
    <property type="term" value="F:protein dimerization activity"/>
    <property type="evidence" value="ECO:0007669"/>
    <property type="project" value="InterPro"/>
</dbReference>
<dbReference type="Pfam" id="PF02774">
    <property type="entry name" value="Semialdhyde_dhC"/>
    <property type="match status" value="1"/>
</dbReference>
<dbReference type="GO" id="GO:0051287">
    <property type="term" value="F:NAD binding"/>
    <property type="evidence" value="ECO:0007669"/>
    <property type="project" value="InterPro"/>
</dbReference>
<dbReference type="GO" id="GO:0009088">
    <property type="term" value="P:threonine biosynthetic process"/>
    <property type="evidence" value="ECO:0007669"/>
    <property type="project" value="TreeGrafter"/>
</dbReference>
<dbReference type="EC" id="1.2.1.11" evidence="6"/>
<feature type="active site" description="Proton acceptor" evidence="4">
    <location>
        <position position="251"/>
    </location>
</feature>
<proteinExistence type="inferred from homology"/>
<dbReference type="CDD" id="cd02315">
    <property type="entry name" value="ScASADH_like_N"/>
    <property type="match status" value="1"/>
</dbReference>
<dbReference type="SUPFAM" id="SSF51735">
    <property type="entry name" value="NAD(P)-binding Rossmann-fold domains"/>
    <property type="match status" value="1"/>
</dbReference>
<dbReference type="PANTHER" id="PTHR46718">
    <property type="entry name" value="ASPARTATE-SEMIALDEHYDE DEHYDROGENASE"/>
    <property type="match status" value="1"/>
</dbReference>
<dbReference type="GO" id="GO:0050661">
    <property type="term" value="F:NADP binding"/>
    <property type="evidence" value="ECO:0007669"/>
    <property type="project" value="InterPro"/>
</dbReference>
<evidence type="ECO:0000256" key="2">
    <source>
        <dbReference type="ARBA" id="ARBA00022857"/>
    </source>
</evidence>
<dbReference type="NCBIfam" id="TIGR00978">
    <property type="entry name" value="asd_EA"/>
    <property type="match status" value="1"/>
</dbReference>
<evidence type="ECO:0000259" key="5">
    <source>
        <dbReference type="SMART" id="SM00859"/>
    </source>
</evidence>
<keyword evidence="3 6" id="KW-0560">Oxidoreductase</keyword>